<feature type="transmembrane region" description="Helical" evidence="6">
    <location>
        <begin position="312"/>
        <end position="332"/>
    </location>
</feature>
<dbReference type="GO" id="GO:0016020">
    <property type="term" value="C:membrane"/>
    <property type="evidence" value="ECO:0007669"/>
    <property type="project" value="UniProtKB-SubCell"/>
</dbReference>
<dbReference type="AlphaFoldDB" id="A0A9Q1BYC5"/>
<feature type="domain" description="EamA" evidence="7">
    <location>
        <begin position="72"/>
        <end position="200"/>
    </location>
</feature>
<feature type="transmembrane region" description="Helical" evidence="6">
    <location>
        <begin position="253"/>
        <end position="278"/>
    </location>
</feature>
<feature type="transmembrane region" description="Helical" evidence="6">
    <location>
        <begin position="161"/>
        <end position="178"/>
    </location>
</feature>
<feature type="transmembrane region" description="Helical" evidence="6">
    <location>
        <begin position="190"/>
        <end position="208"/>
    </location>
</feature>
<evidence type="ECO:0000256" key="1">
    <source>
        <dbReference type="ARBA" id="ARBA00004141"/>
    </source>
</evidence>
<dbReference type="PANTHER" id="PTHR22911:SF6">
    <property type="entry name" value="SOLUTE CARRIER FAMILY 35 MEMBER G1"/>
    <property type="match status" value="1"/>
</dbReference>
<keyword evidence="2 6" id="KW-0812">Transmembrane</keyword>
<keyword evidence="9" id="KW-1185">Reference proteome</keyword>
<evidence type="ECO:0000313" key="9">
    <source>
        <dbReference type="Proteomes" id="UP001152320"/>
    </source>
</evidence>
<feature type="region of interest" description="Disordered" evidence="5">
    <location>
        <begin position="25"/>
        <end position="51"/>
    </location>
</feature>
<keyword evidence="4 6" id="KW-0472">Membrane</keyword>
<dbReference type="InterPro" id="IPR000620">
    <property type="entry name" value="EamA_dom"/>
</dbReference>
<feature type="transmembrane region" description="Helical" evidence="6">
    <location>
        <begin position="71"/>
        <end position="92"/>
    </location>
</feature>
<evidence type="ECO:0000256" key="5">
    <source>
        <dbReference type="SAM" id="MobiDB-lite"/>
    </source>
</evidence>
<dbReference type="PANTHER" id="PTHR22911">
    <property type="entry name" value="ACYL-MALONYL CONDENSING ENZYME-RELATED"/>
    <property type="match status" value="1"/>
</dbReference>
<feature type="transmembrane region" description="Helical" evidence="6">
    <location>
        <begin position="98"/>
        <end position="118"/>
    </location>
</feature>
<evidence type="ECO:0000256" key="2">
    <source>
        <dbReference type="ARBA" id="ARBA00022692"/>
    </source>
</evidence>
<name>A0A9Q1BYC5_HOLLE</name>
<dbReference type="Proteomes" id="UP001152320">
    <property type="component" value="Chromosome 10"/>
</dbReference>
<dbReference type="OrthoDB" id="306876at2759"/>
<feature type="transmembrane region" description="Helical" evidence="6">
    <location>
        <begin position="130"/>
        <end position="149"/>
    </location>
</feature>
<proteinExistence type="predicted"/>
<dbReference type="SUPFAM" id="SSF103481">
    <property type="entry name" value="Multidrug resistance efflux transporter EmrE"/>
    <property type="match status" value="2"/>
</dbReference>
<keyword evidence="3 6" id="KW-1133">Transmembrane helix</keyword>
<protein>
    <submittedName>
        <fullName evidence="8">Solute carrier family 35 member G1</fullName>
    </submittedName>
</protein>
<organism evidence="8 9">
    <name type="scientific">Holothuria leucospilota</name>
    <name type="common">Black long sea cucumber</name>
    <name type="synonym">Mertensiothuria leucospilota</name>
    <dbReference type="NCBI Taxonomy" id="206669"/>
    <lineage>
        <taxon>Eukaryota</taxon>
        <taxon>Metazoa</taxon>
        <taxon>Echinodermata</taxon>
        <taxon>Eleutherozoa</taxon>
        <taxon>Echinozoa</taxon>
        <taxon>Holothuroidea</taxon>
        <taxon>Aspidochirotacea</taxon>
        <taxon>Aspidochirotida</taxon>
        <taxon>Holothuriidae</taxon>
        <taxon>Holothuria</taxon>
    </lineage>
</organism>
<feature type="transmembrane region" description="Helical" evidence="6">
    <location>
        <begin position="220"/>
        <end position="241"/>
    </location>
</feature>
<comment type="subcellular location">
    <subcellularLocation>
        <location evidence="1">Membrane</location>
        <topology evidence="1">Multi-pass membrane protein</topology>
    </subcellularLocation>
</comment>
<feature type="compositionally biased region" description="Basic and acidic residues" evidence="5">
    <location>
        <begin position="25"/>
        <end position="36"/>
    </location>
</feature>
<evidence type="ECO:0000256" key="6">
    <source>
        <dbReference type="SAM" id="Phobius"/>
    </source>
</evidence>
<accession>A0A9Q1BYC5</accession>
<dbReference type="EMBL" id="JAIZAY010000010">
    <property type="protein sequence ID" value="KAJ8034809.1"/>
    <property type="molecule type" value="Genomic_DNA"/>
</dbReference>
<evidence type="ECO:0000313" key="8">
    <source>
        <dbReference type="EMBL" id="KAJ8034809.1"/>
    </source>
</evidence>
<evidence type="ECO:0000259" key="7">
    <source>
        <dbReference type="Pfam" id="PF00892"/>
    </source>
</evidence>
<evidence type="ECO:0000256" key="3">
    <source>
        <dbReference type="ARBA" id="ARBA00022989"/>
    </source>
</evidence>
<dbReference type="Pfam" id="PF00892">
    <property type="entry name" value="EamA"/>
    <property type="match status" value="1"/>
</dbReference>
<feature type="transmembrane region" description="Helical" evidence="6">
    <location>
        <begin position="284"/>
        <end position="305"/>
    </location>
</feature>
<evidence type="ECO:0000256" key="4">
    <source>
        <dbReference type="ARBA" id="ARBA00023136"/>
    </source>
</evidence>
<sequence>MGNNDESFDNPGFTFDDVSKDKCKYKREPTTGDSKSEVVCNTSSPNGQENEPLTKRVLQETLSVLRGHSDLFLVTFSALLYSVKSLFTAFLVETMDPFQVVVMLMPVMLTGSSCFLVYKKICPPKNVRLYAWMLFGSLLVSATLFFYSLSLLHMDPGDATTILYASLMFTGILSWIILREPLRLSDFVNVSIAFAGVVFICRPPFIFGTSDKDVSRGRNILLGSCFALSASFNVALLYTVVRKQSTLGIHAFVSMFCSAIVVTLSNVIICSAVGGWQIPGLKEWAFATGGGFSYFGAQSILFFSLSEKTSTYVNIVMTSEIVFTFLLQFMVLNLAPPWTSYIGAVLVFISFVGVALSKKRDQAVVN</sequence>
<feature type="compositionally biased region" description="Polar residues" evidence="5">
    <location>
        <begin position="39"/>
        <end position="51"/>
    </location>
</feature>
<dbReference type="InterPro" id="IPR037185">
    <property type="entry name" value="EmrE-like"/>
</dbReference>
<comment type="caution">
    <text evidence="8">The sequence shown here is derived from an EMBL/GenBank/DDBJ whole genome shotgun (WGS) entry which is preliminary data.</text>
</comment>
<feature type="transmembrane region" description="Helical" evidence="6">
    <location>
        <begin position="338"/>
        <end position="356"/>
    </location>
</feature>
<gene>
    <name evidence="8" type="ORF">HOLleu_21810</name>
</gene>
<reference evidence="8" key="1">
    <citation type="submission" date="2021-10" db="EMBL/GenBank/DDBJ databases">
        <title>Tropical sea cucumber genome reveals ecological adaptation and Cuvierian tubules defense mechanism.</title>
        <authorList>
            <person name="Chen T."/>
        </authorList>
    </citation>
    <scope>NUCLEOTIDE SEQUENCE</scope>
    <source>
        <strain evidence="8">Nanhai2018</strain>
        <tissue evidence="8">Muscle</tissue>
    </source>
</reference>